<dbReference type="STRING" id="573061.Clocel_1184"/>
<dbReference type="Gene3D" id="3.30.1920.20">
    <property type="match status" value="7"/>
</dbReference>
<reference evidence="2 3" key="1">
    <citation type="submission" date="2010-08" db="EMBL/GenBank/DDBJ databases">
        <title>Complete sequence of Clostridium cellulovorans 743B.</title>
        <authorList>
            <consortium name="US DOE Joint Genome Institute"/>
            <person name="Lucas S."/>
            <person name="Copeland A."/>
            <person name="Lapidus A."/>
            <person name="Cheng J.-F."/>
            <person name="Bruce D."/>
            <person name="Goodwin L."/>
            <person name="Pitluck S."/>
            <person name="Chertkov O."/>
            <person name="Detter J.C."/>
            <person name="Han C."/>
            <person name="Tapia R."/>
            <person name="Land M."/>
            <person name="Hauser L."/>
            <person name="Chang Y.-J."/>
            <person name="Jeffries C."/>
            <person name="Kyrpides N."/>
            <person name="Ivanova N."/>
            <person name="Mikhailova N."/>
            <person name="Hemme C.L."/>
            <person name="Woyke T."/>
        </authorList>
    </citation>
    <scope>NUCLEOTIDE SEQUENCE [LARGE SCALE GENOMIC DNA]</scope>
    <source>
        <strain evidence="3">ATCC 35296 / DSM 3052 / OCM 3 / 743B</strain>
    </source>
</reference>
<dbReference type="CDD" id="cd00063">
    <property type="entry name" value="FN3"/>
    <property type="match status" value="1"/>
</dbReference>
<dbReference type="PANTHER" id="PTHR47135:SF1">
    <property type="entry name" value="FIBRONECTIN TYPE III DOMAIN-CONTAINING PROTEIN 7"/>
    <property type="match status" value="1"/>
</dbReference>
<protein>
    <submittedName>
        <fullName evidence="2">Fibronectin type III domain protein</fullName>
    </submittedName>
</protein>
<evidence type="ECO:0000259" key="1">
    <source>
        <dbReference type="PROSITE" id="PS50853"/>
    </source>
</evidence>
<organism evidence="2 3">
    <name type="scientific">Clostridium cellulovorans (strain ATCC 35296 / DSM 3052 / OCM 3 / 743B)</name>
    <dbReference type="NCBI Taxonomy" id="573061"/>
    <lineage>
        <taxon>Bacteria</taxon>
        <taxon>Bacillati</taxon>
        <taxon>Bacillota</taxon>
        <taxon>Clostridia</taxon>
        <taxon>Eubacteriales</taxon>
        <taxon>Clostridiaceae</taxon>
        <taxon>Clostridium</taxon>
    </lineage>
</organism>
<gene>
    <name evidence="2" type="ordered locus">Clocel_1184</name>
</gene>
<proteinExistence type="predicted"/>
<dbReference type="Proteomes" id="UP000002730">
    <property type="component" value="Chromosome"/>
</dbReference>
<name>D9SUN5_CLOC7</name>
<dbReference type="NCBIfam" id="NF047446">
    <property type="entry name" value="barrel_OmpL47"/>
    <property type="match status" value="7"/>
</dbReference>
<sequence length="1936" mass="209837">MKKHRLSSCLFFVSLLITLQLVFPFVNVFGSPSNTIVLPPSNLTLELTTPSDVKLTWSPIYGATGYNIYGILDGQITKLSTTTSTSYVINNIAEGDYSYVISTLSGDSESGPCAPVSTTIDYPTMAAPTNLVSKVQNANDISLTWTSSQYAQSYKVYQLATDGTKTLVSSVNTNSYIAANLPAGSYTYVVSAINPLYGESVVSTETKAEVIHPTMAAPTNLTSSIVNGNDITLRWTTTTYATSYKVYQIIDGQKVLKSTVASTSASFANMPAGNYDFEVYSFSDRFGESQVGSSTSLSLTLPTMQAPTNFTYTVTNGNDITLKWNASTYATAYNIYQIIDGQKVLKGTVTSTSATYSNMPQGDYSFEVYSYSNRFNESPTGAQTSFSLVWPIMQAPDNLTYSIANGNDINLKWSSVPNAKGYKVYQVINGERVLKSTVATTTVTYANLPAGDYTYEVVSYSDRFGETQTGNTVNVFLVLPTMEAPANAIQTIKSANSFSLTWDSVPYATSYKVYQIVNGEKVLKSTVTNTTLSFSNMTPGEYSYEIYSVSSRFGESVNGANVTFNLDGQVLDAPGNLTYTITNGNDITLRWTAVPYATSYKVYQMVNGEKVLLKTVTTTSVVLTNMAGGDYDIIVDAISTTLGESPVGAETTFSLVLPVMDAPGNLAYTLKNGNDVVLTWSAVTYGINYKVYELIDGQYVLKTTVTTTTATLTNVSKGDHTYVVTAVSPRFGETQEGSQTSFTLDFPTMVKPENLTYSIASGNNVTLSWNAVAYAKSYNVYQIIDGQRVLNQTVTGTSVSFVNMTPEGDYTFEVTSNSDRFGESEEGSQVSLSLVFPVMVAPSNFAYTITNGNYINLKWDIVPYATSYKIYQIVNGEKVLKSIATTNSASFSNMPEGDYSYEIYSYSSRFGESLDGSRVDFTLVFPIMQEPANLTNTIVNGNDIKLIWNASTYATAYNVYQIVDGQKVLKQTVTTTTATFTNLPAGNYTYEVYSYCPRFGESPVGSSIDISLVWPIVQPPTVTRTISNVNNITLAWQKVTWATEYRVYEIVNGVDQLLYKGTALTYVGYNLTEATHSFKVTAYSTRFGESVASNIITEKIVYPIMQNPTVTAKVVNGTSVKLTWNLINYANGYNIYEIIDGKPVLLVKNLNNLTYTITNASLATHQYVVTSYSNSFGESALSTAKATAIIVDTVAPVTSATAEANWTNKSSVTVALSAADALSGVAKTYYSINGGAYVEGTSFAITQEGITKVTFYSVDKSGNTEAVQTIYIKIDRVTPITTSDINASWSKNAVPVKLSATDSLSGISKTFYSIDDLSFVEGASFTLQGEGVHKVSFYSVDNAGNAETATITYVRIDSSAPVTTSDVNGNWTNNDVVVNLTATDALSGVSKTFYSIDDSSFAEGTSFTVQGEGVHKVTFYSIDNLGNTEVVNTVYVRIDNSTPITISDISDNWSKDNVVVSLTTTDALSGVYKTFYSIDDADFTEGTSFTVQGEGTHKIAFYSVDNAGNIEATTTTYVKIDNVGPTTISDLTDNWYKNDVTVNLTATDALSGVSKTFYSIDDADFAESTSFTVTGEGTHKVVFYSVDNAGNVETTTTTYVKIDNVGPTTISDLTDNWYKNDVTVNLTATDALSGVSKTFYSIDGADFVEGTSFTITGEGTHKIVFYSVDNAGNVETTTTTYVKLDNKGPVTISDIKDSWSKNDVTVNLTATDALSGVSKTFYSIDGANFVEGTSFTVTGEGTHKIVFYSVDNAGNVETTTTTYVKIDKTGPTVTMNLNDKYDLNATLALNYTAQDALSGVLSGKILVLKPGDTVATEIANGGSIKLDKAGTYKVTVIVTDAAGNSTTVEKTVTVSAPVTPPTPTTPDCPYHDHCCGHFRLEVQIFFLYFTIDVCWDKNYNFHATLEFGWNSNYNKSSCSQKLPKQISKKAILKLFF</sequence>
<dbReference type="EMBL" id="CP002160">
    <property type="protein sequence ID" value="ADL50940.1"/>
    <property type="molecule type" value="Genomic_DNA"/>
</dbReference>
<dbReference type="HOGENOM" id="CLU_236970_0_0_9"/>
<dbReference type="Gene3D" id="2.60.40.10">
    <property type="entry name" value="Immunoglobulins"/>
    <property type="match status" value="13"/>
</dbReference>
<dbReference type="InterPro" id="IPR036116">
    <property type="entry name" value="FN3_sf"/>
</dbReference>
<dbReference type="eggNOG" id="COG5492">
    <property type="taxonomic scope" value="Bacteria"/>
</dbReference>
<dbReference type="InterPro" id="IPR058094">
    <property type="entry name" value="Ig-like_OmpL47-like"/>
</dbReference>
<evidence type="ECO:0000313" key="2">
    <source>
        <dbReference type="EMBL" id="ADL50940.1"/>
    </source>
</evidence>
<evidence type="ECO:0000313" key="3">
    <source>
        <dbReference type="Proteomes" id="UP000002730"/>
    </source>
</evidence>
<dbReference type="SMART" id="SM00060">
    <property type="entry name" value="FN3"/>
    <property type="match status" value="13"/>
</dbReference>
<dbReference type="eggNOG" id="COG4733">
    <property type="taxonomic scope" value="Bacteria"/>
</dbReference>
<dbReference type="InterPro" id="IPR003961">
    <property type="entry name" value="FN3_dom"/>
</dbReference>
<accession>D9SUN5</accession>
<keyword evidence="3" id="KW-1185">Reference proteome</keyword>
<dbReference type="KEGG" id="ccb:Clocel_1184"/>
<dbReference type="RefSeq" id="WP_013291652.1">
    <property type="nucleotide sequence ID" value="NC_014393.1"/>
</dbReference>
<dbReference type="PANTHER" id="PTHR47135">
    <property type="entry name" value="FIBRONECTIN TYPE III DOMAIN-CONTAINING PROTEIN 7"/>
    <property type="match status" value="1"/>
</dbReference>
<dbReference type="PROSITE" id="PS50853">
    <property type="entry name" value="FN3"/>
    <property type="match status" value="2"/>
</dbReference>
<feature type="domain" description="Fibronectin type-III" evidence="1">
    <location>
        <begin position="39"/>
        <end position="123"/>
    </location>
</feature>
<dbReference type="SUPFAM" id="SSF49265">
    <property type="entry name" value="Fibronectin type III"/>
    <property type="match status" value="6"/>
</dbReference>
<feature type="domain" description="Fibronectin type-III" evidence="1">
    <location>
        <begin position="751"/>
        <end position="843"/>
    </location>
</feature>
<dbReference type="InterPro" id="IPR013783">
    <property type="entry name" value="Ig-like_fold"/>
</dbReference>